<sequence length="101" mass="11615">MSLVAVVVASLLAIMARDVDRLKKSVSSDDPPDFFKGVRRREICRILCKNRIVFYLSLSVFIHFRSFSTELISLKGILKTSMEVQNRKPGPWLVFQQGKRE</sequence>
<proteinExistence type="predicted"/>
<evidence type="ECO:0000313" key="1">
    <source>
        <dbReference type="EMBL" id="KAJ8631278.1"/>
    </source>
</evidence>
<evidence type="ECO:0000313" key="2">
    <source>
        <dbReference type="Proteomes" id="UP001234297"/>
    </source>
</evidence>
<comment type="caution">
    <text evidence="1">The sequence shown here is derived from an EMBL/GenBank/DDBJ whole genome shotgun (WGS) entry which is preliminary data.</text>
</comment>
<keyword evidence="2" id="KW-1185">Reference proteome</keyword>
<dbReference type="Proteomes" id="UP001234297">
    <property type="component" value="Chromosome 7"/>
</dbReference>
<dbReference type="EMBL" id="CM056815">
    <property type="protein sequence ID" value="KAJ8631278.1"/>
    <property type="molecule type" value="Genomic_DNA"/>
</dbReference>
<name>A0ACC2LDN6_PERAE</name>
<accession>A0ACC2LDN6</accession>
<organism evidence="1 2">
    <name type="scientific">Persea americana</name>
    <name type="common">Avocado</name>
    <dbReference type="NCBI Taxonomy" id="3435"/>
    <lineage>
        <taxon>Eukaryota</taxon>
        <taxon>Viridiplantae</taxon>
        <taxon>Streptophyta</taxon>
        <taxon>Embryophyta</taxon>
        <taxon>Tracheophyta</taxon>
        <taxon>Spermatophyta</taxon>
        <taxon>Magnoliopsida</taxon>
        <taxon>Magnoliidae</taxon>
        <taxon>Laurales</taxon>
        <taxon>Lauraceae</taxon>
        <taxon>Persea</taxon>
    </lineage>
</organism>
<protein>
    <submittedName>
        <fullName evidence="1">Uncharacterized protein</fullName>
    </submittedName>
</protein>
<gene>
    <name evidence="1" type="ORF">MRB53_024601</name>
</gene>
<reference evidence="1 2" key="1">
    <citation type="journal article" date="2022" name="Hortic Res">
        <title>A haplotype resolved chromosomal level avocado genome allows analysis of novel avocado genes.</title>
        <authorList>
            <person name="Nath O."/>
            <person name="Fletcher S.J."/>
            <person name="Hayward A."/>
            <person name="Shaw L.M."/>
            <person name="Masouleh A.K."/>
            <person name="Furtado A."/>
            <person name="Henry R.J."/>
            <person name="Mitter N."/>
        </authorList>
    </citation>
    <scope>NUCLEOTIDE SEQUENCE [LARGE SCALE GENOMIC DNA]</scope>
    <source>
        <strain evidence="2">cv. Hass</strain>
    </source>
</reference>